<accession>A0A370B232</accession>
<dbReference type="InterPro" id="IPR036890">
    <property type="entry name" value="HATPase_C_sf"/>
</dbReference>
<dbReference type="AlphaFoldDB" id="A0A370B232"/>
<evidence type="ECO:0000313" key="5">
    <source>
        <dbReference type="Proteomes" id="UP000253741"/>
    </source>
</evidence>
<dbReference type="Proteomes" id="UP000253741">
    <property type="component" value="Unassembled WGS sequence"/>
</dbReference>
<dbReference type="PANTHER" id="PTHR35526">
    <property type="entry name" value="ANTI-SIGMA-F FACTOR RSBW-RELATED"/>
    <property type="match status" value="1"/>
</dbReference>
<dbReference type="RefSeq" id="WP_114625703.1">
    <property type="nucleotide sequence ID" value="NZ_QQNA01000190.1"/>
</dbReference>
<protein>
    <submittedName>
        <fullName evidence="4">ATP-binding protein</fullName>
    </submittedName>
</protein>
<dbReference type="GO" id="GO:0005524">
    <property type="term" value="F:ATP binding"/>
    <property type="evidence" value="ECO:0007669"/>
    <property type="project" value="UniProtKB-KW"/>
</dbReference>
<feature type="region of interest" description="Disordered" evidence="2">
    <location>
        <begin position="1"/>
        <end position="20"/>
    </location>
</feature>
<evidence type="ECO:0000313" key="4">
    <source>
        <dbReference type="EMBL" id="RDG35900.1"/>
    </source>
</evidence>
<reference evidence="4 5" key="1">
    <citation type="submission" date="2018-07" db="EMBL/GenBank/DDBJ databases">
        <title>Streptomyces species from bats.</title>
        <authorList>
            <person name="Dunlap C."/>
        </authorList>
    </citation>
    <scope>NUCLEOTIDE SEQUENCE [LARGE SCALE GENOMIC DNA]</scope>
    <source>
        <strain evidence="4 5">AC230</strain>
    </source>
</reference>
<dbReference type="InterPro" id="IPR050267">
    <property type="entry name" value="Anti-sigma-factor_SerPK"/>
</dbReference>
<keyword evidence="1" id="KW-0418">Kinase</keyword>
<evidence type="ECO:0000256" key="1">
    <source>
        <dbReference type="ARBA" id="ARBA00022527"/>
    </source>
</evidence>
<name>A0A370B232_9ACTN</name>
<dbReference type="SUPFAM" id="SSF55874">
    <property type="entry name" value="ATPase domain of HSP90 chaperone/DNA topoisomerase II/histidine kinase"/>
    <property type="match status" value="1"/>
</dbReference>
<dbReference type="InterPro" id="IPR003594">
    <property type="entry name" value="HATPase_dom"/>
</dbReference>
<keyword evidence="4" id="KW-0547">Nucleotide-binding</keyword>
<dbReference type="OrthoDB" id="3473697at2"/>
<comment type="caution">
    <text evidence="4">The sequence shown here is derived from an EMBL/GenBank/DDBJ whole genome shotgun (WGS) entry which is preliminary data.</text>
</comment>
<keyword evidence="4" id="KW-0067">ATP-binding</keyword>
<evidence type="ECO:0000256" key="2">
    <source>
        <dbReference type="SAM" id="MobiDB-lite"/>
    </source>
</evidence>
<keyword evidence="1" id="KW-0723">Serine/threonine-protein kinase</keyword>
<organism evidence="4 5">
    <name type="scientific">Streptomyces corynorhini</name>
    <dbReference type="NCBI Taxonomy" id="2282652"/>
    <lineage>
        <taxon>Bacteria</taxon>
        <taxon>Bacillati</taxon>
        <taxon>Actinomycetota</taxon>
        <taxon>Actinomycetes</taxon>
        <taxon>Kitasatosporales</taxon>
        <taxon>Streptomycetaceae</taxon>
        <taxon>Streptomyces</taxon>
    </lineage>
</organism>
<dbReference type="PANTHER" id="PTHR35526:SF3">
    <property type="entry name" value="ANTI-SIGMA-F FACTOR RSBW"/>
    <property type="match status" value="1"/>
</dbReference>
<dbReference type="EMBL" id="QQNA01000190">
    <property type="protein sequence ID" value="RDG35900.1"/>
    <property type="molecule type" value="Genomic_DNA"/>
</dbReference>
<keyword evidence="5" id="KW-1185">Reference proteome</keyword>
<dbReference type="GO" id="GO:0004674">
    <property type="term" value="F:protein serine/threonine kinase activity"/>
    <property type="evidence" value="ECO:0007669"/>
    <property type="project" value="UniProtKB-KW"/>
</dbReference>
<keyword evidence="1" id="KW-0808">Transferase</keyword>
<evidence type="ECO:0000259" key="3">
    <source>
        <dbReference type="Pfam" id="PF13581"/>
    </source>
</evidence>
<gene>
    <name evidence="4" type="ORF">DVH02_22890</name>
</gene>
<dbReference type="CDD" id="cd16936">
    <property type="entry name" value="HATPase_RsbW-like"/>
    <property type="match status" value="1"/>
</dbReference>
<dbReference type="Gene3D" id="3.30.565.10">
    <property type="entry name" value="Histidine kinase-like ATPase, C-terminal domain"/>
    <property type="match status" value="1"/>
</dbReference>
<proteinExistence type="predicted"/>
<dbReference type="Pfam" id="PF13581">
    <property type="entry name" value="HATPase_c_2"/>
    <property type="match status" value="1"/>
</dbReference>
<sequence>MASDRENPEPCPEPRPEPVLHEDRLNYTPVAGSVTLARHRAARLIAEWGHPELAWSVALVVSELGTNALKHGTVRGRLFQVRSVLRPSGLRVEVSDPRGERLPLARSAADDACFGRGLSIVTQVADRWGTEPRTVGKTVFAEFDVRRGVGTGSVNRGGGGAG</sequence>
<feature type="domain" description="Histidine kinase/HSP90-like ATPase" evidence="3">
    <location>
        <begin position="33"/>
        <end position="139"/>
    </location>
</feature>